<dbReference type="Pfam" id="PF13305">
    <property type="entry name" value="TetR_C_33"/>
    <property type="match status" value="1"/>
</dbReference>
<dbReference type="EMBL" id="JASXSZ010000007">
    <property type="protein sequence ID" value="MDL9981341.1"/>
    <property type="molecule type" value="Genomic_DNA"/>
</dbReference>
<proteinExistence type="predicted"/>
<dbReference type="SUPFAM" id="SSF48498">
    <property type="entry name" value="Tetracyclin repressor-like, C-terminal domain"/>
    <property type="match status" value="1"/>
</dbReference>
<name>A0ABT7N3S7_9MICO</name>
<dbReference type="Pfam" id="PF00440">
    <property type="entry name" value="TetR_N"/>
    <property type="match status" value="1"/>
</dbReference>
<comment type="caution">
    <text evidence="6">The sequence shown here is derived from an EMBL/GenBank/DDBJ whole genome shotgun (WGS) entry which is preliminary data.</text>
</comment>
<gene>
    <name evidence="6" type="ORF">QSV35_18580</name>
</gene>
<evidence type="ECO:0000259" key="5">
    <source>
        <dbReference type="Pfam" id="PF13305"/>
    </source>
</evidence>
<evidence type="ECO:0000256" key="2">
    <source>
        <dbReference type="ARBA" id="ARBA00023125"/>
    </source>
</evidence>
<keyword evidence="2" id="KW-0238">DNA-binding</keyword>
<dbReference type="RefSeq" id="WP_286290425.1">
    <property type="nucleotide sequence ID" value="NZ_JASXSZ010000007.1"/>
</dbReference>
<dbReference type="InterPro" id="IPR009057">
    <property type="entry name" value="Homeodomain-like_sf"/>
</dbReference>
<reference evidence="6 7" key="1">
    <citation type="submission" date="2023-06" db="EMBL/GenBank/DDBJ databases">
        <title>Microbacterium sp. nov., isolated from a waste landfill.</title>
        <authorList>
            <person name="Wen W."/>
        </authorList>
    </citation>
    <scope>NUCLEOTIDE SEQUENCE [LARGE SCALE GENOMIC DNA]</scope>
    <source>
        <strain evidence="6 7">ASV49</strain>
    </source>
</reference>
<evidence type="ECO:0000313" key="7">
    <source>
        <dbReference type="Proteomes" id="UP001235064"/>
    </source>
</evidence>
<keyword evidence="7" id="KW-1185">Reference proteome</keyword>
<dbReference type="Gene3D" id="1.10.357.10">
    <property type="entry name" value="Tetracycline Repressor, domain 2"/>
    <property type="match status" value="1"/>
</dbReference>
<protein>
    <submittedName>
        <fullName evidence="6">TetR/AcrR family transcriptional regulator</fullName>
    </submittedName>
</protein>
<organism evidence="6 7">
    <name type="scientific">Microbacterium candidum</name>
    <dbReference type="NCBI Taxonomy" id="3041922"/>
    <lineage>
        <taxon>Bacteria</taxon>
        <taxon>Bacillati</taxon>
        <taxon>Actinomycetota</taxon>
        <taxon>Actinomycetes</taxon>
        <taxon>Micrococcales</taxon>
        <taxon>Microbacteriaceae</taxon>
        <taxon>Microbacterium</taxon>
    </lineage>
</organism>
<dbReference type="PANTHER" id="PTHR30055:SF234">
    <property type="entry name" value="HTH-TYPE TRANSCRIPTIONAL REGULATOR BETI"/>
    <property type="match status" value="1"/>
</dbReference>
<dbReference type="SUPFAM" id="SSF46689">
    <property type="entry name" value="Homeodomain-like"/>
    <property type="match status" value="1"/>
</dbReference>
<dbReference type="InterPro" id="IPR001647">
    <property type="entry name" value="HTH_TetR"/>
</dbReference>
<dbReference type="InterPro" id="IPR025996">
    <property type="entry name" value="MT1864/Rv1816-like_C"/>
</dbReference>
<keyword evidence="3" id="KW-0804">Transcription</keyword>
<dbReference type="PANTHER" id="PTHR30055">
    <property type="entry name" value="HTH-TYPE TRANSCRIPTIONAL REGULATOR RUTR"/>
    <property type="match status" value="1"/>
</dbReference>
<evidence type="ECO:0000256" key="3">
    <source>
        <dbReference type="ARBA" id="ARBA00023163"/>
    </source>
</evidence>
<keyword evidence="1" id="KW-0805">Transcription regulation</keyword>
<sequence length="185" mass="20691">MVRSTQAQDDFESRTRLIAGSARSIAESEGWQAVTVRRLADAIGFSQPILYRHFPRGREEIVERVVLDGFAELRDVLEPASRSEDRLRVTAIAYLDWARAHPAVHEAMSTALTSIVFASDETPQVLIDGFESLRRCVAVADPVESTVRAELLWSTLHGVSQLARYGRLPEELAATRLDELVRVFS</sequence>
<evidence type="ECO:0000256" key="1">
    <source>
        <dbReference type="ARBA" id="ARBA00023015"/>
    </source>
</evidence>
<accession>A0ABT7N3S7</accession>
<dbReference type="Proteomes" id="UP001235064">
    <property type="component" value="Unassembled WGS sequence"/>
</dbReference>
<dbReference type="InterPro" id="IPR036271">
    <property type="entry name" value="Tet_transcr_reg_TetR-rel_C_sf"/>
</dbReference>
<dbReference type="InterPro" id="IPR050109">
    <property type="entry name" value="HTH-type_TetR-like_transc_reg"/>
</dbReference>
<evidence type="ECO:0000313" key="6">
    <source>
        <dbReference type="EMBL" id="MDL9981341.1"/>
    </source>
</evidence>
<feature type="domain" description="HTH tetR-type" evidence="4">
    <location>
        <begin position="22"/>
        <end position="65"/>
    </location>
</feature>
<evidence type="ECO:0000259" key="4">
    <source>
        <dbReference type="Pfam" id="PF00440"/>
    </source>
</evidence>
<feature type="domain" description="HTH-type transcriptional regulator MT1864/Rv1816-like C-terminal" evidence="5">
    <location>
        <begin position="90"/>
        <end position="180"/>
    </location>
</feature>